<reference evidence="9 10" key="1">
    <citation type="submission" date="2019-08" db="EMBL/GenBank/DDBJ databases">
        <title>Deep-cultivation of Planctomycetes and their phenomic and genomic characterization uncovers novel biology.</title>
        <authorList>
            <person name="Wiegand S."/>
            <person name="Jogler M."/>
            <person name="Boedeker C."/>
            <person name="Pinto D."/>
            <person name="Vollmers J."/>
            <person name="Rivas-Marin E."/>
            <person name="Kohn T."/>
            <person name="Peeters S.H."/>
            <person name="Heuer A."/>
            <person name="Rast P."/>
            <person name="Oberbeckmann S."/>
            <person name="Bunk B."/>
            <person name="Jeske O."/>
            <person name="Meyerdierks A."/>
            <person name="Storesund J.E."/>
            <person name="Kallscheuer N."/>
            <person name="Luecker S."/>
            <person name="Lage O.M."/>
            <person name="Pohl T."/>
            <person name="Merkel B.J."/>
            <person name="Hornburger P."/>
            <person name="Mueller R.-W."/>
            <person name="Bruemmer F."/>
            <person name="Labrenz M."/>
            <person name="Spormann A.M."/>
            <person name="Op den Camp H."/>
            <person name="Overmann J."/>
            <person name="Amann R."/>
            <person name="Jetten M.S.M."/>
            <person name="Mascher T."/>
            <person name="Medema M.H."/>
            <person name="Devos D.P."/>
            <person name="Kaster A.-K."/>
            <person name="Ovreas L."/>
            <person name="Rohde M."/>
            <person name="Galperin M.Y."/>
            <person name="Jogler C."/>
        </authorList>
    </citation>
    <scope>NUCLEOTIDE SEQUENCE [LARGE SCALE GENOMIC DNA]</scope>
    <source>
        <strain evidence="9 10">UC8</strain>
    </source>
</reference>
<dbReference type="Pfam" id="PF01694">
    <property type="entry name" value="Rhomboid"/>
    <property type="match status" value="1"/>
</dbReference>
<comment type="similarity">
    <text evidence="2">Belongs to the peptidase S54 family.</text>
</comment>
<dbReference type="EMBL" id="CP042914">
    <property type="protein sequence ID" value="QEG41476.1"/>
    <property type="molecule type" value="Genomic_DNA"/>
</dbReference>
<feature type="transmembrane region" description="Helical" evidence="7">
    <location>
        <begin position="274"/>
        <end position="293"/>
    </location>
</feature>
<keyword evidence="5 7" id="KW-1133">Transmembrane helix</keyword>
<feature type="transmembrane region" description="Helical" evidence="7">
    <location>
        <begin position="148"/>
        <end position="174"/>
    </location>
</feature>
<feature type="transmembrane region" description="Helical" evidence="7">
    <location>
        <begin position="213"/>
        <end position="232"/>
    </location>
</feature>
<feature type="transmembrane region" description="Helical" evidence="7">
    <location>
        <begin position="244"/>
        <end position="262"/>
    </location>
</feature>
<proteinExistence type="inferred from homology"/>
<dbReference type="GO" id="GO:0004252">
    <property type="term" value="F:serine-type endopeptidase activity"/>
    <property type="evidence" value="ECO:0007669"/>
    <property type="project" value="InterPro"/>
</dbReference>
<keyword evidence="6 7" id="KW-0472">Membrane</keyword>
<evidence type="ECO:0000256" key="1">
    <source>
        <dbReference type="ARBA" id="ARBA00004141"/>
    </source>
</evidence>
<dbReference type="Proteomes" id="UP000325286">
    <property type="component" value="Chromosome"/>
</dbReference>
<dbReference type="AlphaFoldDB" id="A0A5B9QWJ5"/>
<organism evidence="9 10">
    <name type="scientific">Roseimaritima ulvae</name>
    <dbReference type="NCBI Taxonomy" id="980254"/>
    <lineage>
        <taxon>Bacteria</taxon>
        <taxon>Pseudomonadati</taxon>
        <taxon>Planctomycetota</taxon>
        <taxon>Planctomycetia</taxon>
        <taxon>Pirellulales</taxon>
        <taxon>Pirellulaceae</taxon>
        <taxon>Roseimaritima</taxon>
    </lineage>
</organism>
<evidence type="ECO:0000256" key="5">
    <source>
        <dbReference type="ARBA" id="ARBA00022989"/>
    </source>
</evidence>
<dbReference type="RefSeq" id="WP_238388940.1">
    <property type="nucleotide sequence ID" value="NZ_CP042914.1"/>
</dbReference>
<evidence type="ECO:0000313" key="10">
    <source>
        <dbReference type="Proteomes" id="UP000325286"/>
    </source>
</evidence>
<dbReference type="InterPro" id="IPR022764">
    <property type="entry name" value="Peptidase_S54_rhomboid_dom"/>
</dbReference>
<sequence length="321" mass="33942">MAERPVARRRIAKYFLAPQNGRMVEPPSGYETLLQTNQRAECSESRLVLSAVGIHSQAVYREGCWWLYVQQQDMARAAAELEAFHLENPVEAEPTAAASPVLEGATVGILIYAAVLTLVAVYAAHRTYGLEWLSAGQMQTGLVLDGQFWRIVTALTLHLDAGHIGSNLVFGAVFGFLAGRALGGGVAWLVIVLAGALGNGMNAMVQPATHTSIGASTAVFAALGLLVAHALRNRGPVRETLLKRWSPLIGGVVLLAMTGVGGERTDVMAHMTGFVAGLLMGWLASCLPMAWLTNVVVQRVAGVATIALVVVAWIVALAIAG</sequence>
<gene>
    <name evidence="9" type="ORF">UC8_34980</name>
</gene>
<dbReference type="KEGG" id="rul:UC8_34980"/>
<keyword evidence="10" id="KW-1185">Reference proteome</keyword>
<protein>
    <submittedName>
        <fullName evidence="9">Rhomboid family protein</fullName>
    </submittedName>
</protein>
<dbReference type="PANTHER" id="PTHR43731:SF14">
    <property type="entry name" value="PRESENILIN-ASSOCIATED RHOMBOID-LIKE PROTEIN, MITOCHONDRIAL"/>
    <property type="match status" value="1"/>
</dbReference>
<feature type="transmembrane region" description="Helical" evidence="7">
    <location>
        <begin position="181"/>
        <end position="201"/>
    </location>
</feature>
<accession>A0A5B9QWJ5</accession>
<evidence type="ECO:0000259" key="8">
    <source>
        <dbReference type="Pfam" id="PF01694"/>
    </source>
</evidence>
<evidence type="ECO:0000313" key="9">
    <source>
        <dbReference type="EMBL" id="QEG41476.1"/>
    </source>
</evidence>
<dbReference type="SUPFAM" id="SSF144091">
    <property type="entry name" value="Rhomboid-like"/>
    <property type="match status" value="1"/>
</dbReference>
<evidence type="ECO:0000256" key="3">
    <source>
        <dbReference type="ARBA" id="ARBA00022692"/>
    </source>
</evidence>
<name>A0A5B9QWJ5_9BACT</name>
<dbReference type="GO" id="GO:0016020">
    <property type="term" value="C:membrane"/>
    <property type="evidence" value="ECO:0007669"/>
    <property type="project" value="UniProtKB-SubCell"/>
</dbReference>
<feature type="transmembrane region" description="Helical" evidence="7">
    <location>
        <begin position="109"/>
        <end position="128"/>
    </location>
</feature>
<evidence type="ECO:0000256" key="2">
    <source>
        <dbReference type="ARBA" id="ARBA00009045"/>
    </source>
</evidence>
<feature type="transmembrane region" description="Helical" evidence="7">
    <location>
        <begin position="300"/>
        <end position="320"/>
    </location>
</feature>
<evidence type="ECO:0000256" key="4">
    <source>
        <dbReference type="ARBA" id="ARBA00022801"/>
    </source>
</evidence>
<evidence type="ECO:0000256" key="6">
    <source>
        <dbReference type="ARBA" id="ARBA00023136"/>
    </source>
</evidence>
<feature type="domain" description="Peptidase S54 rhomboid" evidence="8">
    <location>
        <begin position="146"/>
        <end position="284"/>
    </location>
</feature>
<dbReference type="Gene3D" id="1.20.1540.10">
    <property type="entry name" value="Rhomboid-like"/>
    <property type="match status" value="1"/>
</dbReference>
<keyword evidence="3 7" id="KW-0812">Transmembrane</keyword>
<comment type="subcellular location">
    <subcellularLocation>
        <location evidence="1">Membrane</location>
        <topology evidence="1">Multi-pass membrane protein</topology>
    </subcellularLocation>
</comment>
<dbReference type="InterPro" id="IPR035952">
    <property type="entry name" value="Rhomboid-like_sf"/>
</dbReference>
<dbReference type="PANTHER" id="PTHR43731">
    <property type="entry name" value="RHOMBOID PROTEASE"/>
    <property type="match status" value="1"/>
</dbReference>
<evidence type="ECO:0000256" key="7">
    <source>
        <dbReference type="SAM" id="Phobius"/>
    </source>
</evidence>
<keyword evidence="4" id="KW-0378">Hydrolase</keyword>
<dbReference type="InterPro" id="IPR050925">
    <property type="entry name" value="Rhomboid_protease_S54"/>
</dbReference>